<feature type="transmembrane region" description="Helical" evidence="7">
    <location>
        <begin position="121"/>
        <end position="142"/>
    </location>
</feature>
<comment type="caution">
    <text evidence="9">The sequence shown here is derived from an EMBL/GenBank/DDBJ whole genome shotgun (WGS) entry which is preliminary data.</text>
</comment>
<keyword evidence="3" id="KW-1003">Cell membrane</keyword>
<dbReference type="InterPro" id="IPR000515">
    <property type="entry name" value="MetI-like"/>
</dbReference>
<keyword evidence="5 7" id="KW-1133">Transmembrane helix</keyword>
<organism evidence="9 10">
    <name type="scientific">Ktedonospora formicarum</name>
    <dbReference type="NCBI Taxonomy" id="2778364"/>
    <lineage>
        <taxon>Bacteria</taxon>
        <taxon>Bacillati</taxon>
        <taxon>Chloroflexota</taxon>
        <taxon>Ktedonobacteria</taxon>
        <taxon>Ktedonobacterales</taxon>
        <taxon>Ktedonobacteraceae</taxon>
        <taxon>Ktedonospora</taxon>
    </lineage>
</organism>
<evidence type="ECO:0000256" key="5">
    <source>
        <dbReference type="ARBA" id="ARBA00022989"/>
    </source>
</evidence>
<dbReference type="CDD" id="cd06261">
    <property type="entry name" value="TM_PBP2"/>
    <property type="match status" value="1"/>
</dbReference>
<evidence type="ECO:0000256" key="4">
    <source>
        <dbReference type="ARBA" id="ARBA00022692"/>
    </source>
</evidence>
<keyword evidence="6 7" id="KW-0472">Membrane</keyword>
<evidence type="ECO:0000259" key="8">
    <source>
        <dbReference type="PROSITE" id="PS50928"/>
    </source>
</evidence>
<dbReference type="Proteomes" id="UP000612362">
    <property type="component" value="Unassembled WGS sequence"/>
</dbReference>
<dbReference type="SUPFAM" id="SSF161098">
    <property type="entry name" value="MetI-like"/>
    <property type="match status" value="1"/>
</dbReference>
<feature type="transmembrane region" description="Helical" evidence="7">
    <location>
        <begin position="52"/>
        <end position="77"/>
    </location>
</feature>
<dbReference type="PANTHER" id="PTHR43744">
    <property type="entry name" value="ABC TRANSPORTER PERMEASE PROTEIN MG189-RELATED-RELATED"/>
    <property type="match status" value="1"/>
</dbReference>
<protein>
    <submittedName>
        <fullName evidence="9">Sugar ABC transporter permease</fullName>
    </submittedName>
</protein>
<evidence type="ECO:0000313" key="10">
    <source>
        <dbReference type="Proteomes" id="UP000612362"/>
    </source>
</evidence>
<reference evidence="9" key="1">
    <citation type="submission" date="2020-10" db="EMBL/GenBank/DDBJ databases">
        <title>Taxonomic study of unclassified bacteria belonging to the class Ktedonobacteria.</title>
        <authorList>
            <person name="Yabe S."/>
            <person name="Wang C.M."/>
            <person name="Zheng Y."/>
            <person name="Sakai Y."/>
            <person name="Cavaletti L."/>
            <person name="Monciardini P."/>
            <person name="Donadio S."/>
        </authorList>
    </citation>
    <scope>NUCLEOTIDE SEQUENCE</scope>
    <source>
        <strain evidence="9">SOSP1-1</strain>
    </source>
</reference>
<keyword evidence="4 7" id="KW-0812">Transmembrane</keyword>
<feature type="transmembrane region" description="Helical" evidence="7">
    <location>
        <begin position="222"/>
        <end position="242"/>
    </location>
</feature>
<dbReference type="PROSITE" id="PS50928">
    <property type="entry name" value="ABC_TM1"/>
    <property type="match status" value="1"/>
</dbReference>
<evidence type="ECO:0000256" key="3">
    <source>
        <dbReference type="ARBA" id="ARBA00022475"/>
    </source>
</evidence>
<feature type="transmembrane region" description="Helical" evidence="7">
    <location>
        <begin position="89"/>
        <end position="109"/>
    </location>
</feature>
<dbReference type="InterPro" id="IPR035906">
    <property type="entry name" value="MetI-like_sf"/>
</dbReference>
<dbReference type="GO" id="GO:0055085">
    <property type="term" value="P:transmembrane transport"/>
    <property type="evidence" value="ECO:0007669"/>
    <property type="project" value="InterPro"/>
</dbReference>
<evidence type="ECO:0000256" key="6">
    <source>
        <dbReference type="ARBA" id="ARBA00023136"/>
    </source>
</evidence>
<evidence type="ECO:0000313" key="9">
    <source>
        <dbReference type="EMBL" id="GHO42728.1"/>
    </source>
</evidence>
<keyword evidence="2 7" id="KW-0813">Transport</keyword>
<dbReference type="GO" id="GO:0005886">
    <property type="term" value="C:plasma membrane"/>
    <property type="evidence" value="ECO:0007669"/>
    <property type="project" value="UniProtKB-SubCell"/>
</dbReference>
<evidence type="ECO:0000256" key="1">
    <source>
        <dbReference type="ARBA" id="ARBA00004651"/>
    </source>
</evidence>
<evidence type="ECO:0000256" key="7">
    <source>
        <dbReference type="RuleBase" id="RU363032"/>
    </source>
</evidence>
<name>A0A8J3HXI1_9CHLR</name>
<feature type="domain" description="ABC transmembrane type-1" evidence="8">
    <location>
        <begin position="53"/>
        <end position="242"/>
    </location>
</feature>
<proteinExistence type="inferred from homology"/>
<comment type="similarity">
    <text evidence="7">Belongs to the binding-protein-dependent transport system permease family.</text>
</comment>
<dbReference type="AlphaFoldDB" id="A0A8J3HXI1"/>
<keyword evidence="10" id="KW-1185">Reference proteome</keyword>
<sequence>MAVLWFIPLLWAVDTSFKPESETTTIPVTWLPTQFTGVAYQSVFSSANIFRWYLNSALTSLAVTVLVILLASMAAFALSRIRFRASKPLFWIILAGLMVPGQILIVPLFTEMQQLNMVNTYWGIILPQIASPLAVFIFKQFFDSIPQELEEAAIVDGASRFRVYWQIWMPLARSAIAAVAIVTFIGAWNNFIWPFIVATGVDMMTLPVGLSTVQSSYGVRYAQVMASAIAGGLPVLIVFLFFQRQIIQGVAGTGLKG</sequence>
<comment type="subcellular location">
    <subcellularLocation>
        <location evidence="1 7">Cell membrane</location>
        <topology evidence="1 7">Multi-pass membrane protein</topology>
    </subcellularLocation>
</comment>
<dbReference type="EMBL" id="BNJF01000001">
    <property type="protein sequence ID" value="GHO42728.1"/>
    <property type="molecule type" value="Genomic_DNA"/>
</dbReference>
<evidence type="ECO:0000256" key="2">
    <source>
        <dbReference type="ARBA" id="ARBA00022448"/>
    </source>
</evidence>
<dbReference type="Gene3D" id="1.10.3720.10">
    <property type="entry name" value="MetI-like"/>
    <property type="match status" value="1"/>
</dbReference>
<gene>
    <name evidence="9" type="ORF">KSX_08910</name>
</gene>
<accession>A0A8J3HXI1</accession>
<dbReference type="PANTHER" id="PTHR43744:SF12">
    <property type="entry name" value="ABC TRANSPORTER PERMEASE PROTEIN MG189-RELATED"/>
    <property type="match status" value="1"/>
</dbReference>
<dbReference type="Pfam" id="PF00528">
    <property type="entry name" value="BPD_transp_1"/>
    <property type="match status" value="1"/>
</dbReference>